<dbReference type="InterPro" id="IPR049942">
    <property type="entry name" value="DML1/Misato"/>
</dbReference>
<gene>
    <name evidence="3" type="ORF">CONCODRAFT_11814</name>
</gene>
<dbReference type="AlphaFoldDB" id="A0A137NUB9"/>
<dbReference type="STRING" id="796925.A0A137NUB9"/>
<organism evidence="3 4">
    <name type="scientific">Conidiobolus coronatus (strain ATCC 28846 / CBS 209.66 / NRRL 28638)</name>
    <name type="common">Delacroixia coronata</name>
    <dbReference type="NCBI Taxonomy" id="796925"/>
    <lineage>
        <taxon>Eukaryota</taxon>
        <taxon>Fungi</taxon>
        <taxon>Fungi incertae sedis</taxon>
        <taxon>Zoopagomycota</taxon>
        <taxon>Entomophthoromycotina</taxon>
        <taxon>Entomophthoromycetes</taxon>
        <taxon>Entomophthorales</taxon>
        <taxon>Ancylistaceae</taxon>
        <taxon>Conidiobolus</taxon>
    </lineage>
</organism>
<dbReference type="InterPro" id="IPR036525">
    <property type="entry name" value="Tubulin/FtsZ_GTPase_sf"/>
</dbReference>
<dbReference type="Gene3D" id="3.40.50.1440">
    <property type="entry name" value="Tubulin/FtsZ, GTPase domain"/>
    <property type="match status" value="1"/>
</dbReference>
<evidence type="ECO:0000313" key="4">
    <source>
        <dbReference type="Proteomes" id="UP000070444"/>
    </source>
</evidence>
<evidence type="ECO:0000256" key="1">
    <source>
        <dbReference type="SAM" id="Phobius"/>
    </source>
</evidence>
<dbReference type="PANTHER" id="PTHR13391">
    <property type="entry name" value="MITOCHONDRIAL DISTRIBUTION REGULATOR MISATO"/>
    <property type="match status" value="1"/>
</dbReference>
<dbReference type="OrthoDB" id="5863171at2759"/>
<reference evidence="3 4" key="1">
    <citation type="journal article" date="2015" name="Genome Biol. Evol.">
        <title>Phylogenomic analyses indicate that early fungi evolved digesting cell walls of algal ancestors of land plants.</title>
        <authorList>
            <person name="Chang Y."/>
            <person name="Wang S."/>
            <person name="Sekimoto S."/>
            <person name="Aerts A.L."/>
            <person name="Choi C."/>
            <person name="Clum A."/>
            <person name="LaButti K.M."/>
            <person name="Lindquist E.A."/>
            <person name="Yee Ngan C."/>
            <person name="Ohm R.A."/>
            <person name="Salamov A.A."/>
            <person name="Grigoriev I.V."/>
            <person name="Spatafora J.W."/>
            <person name="Berbee M.L."/>
        </authorList>
    </citation>
    <scope>NUCLEOTIDE SEQUENCE [LARGE SCALE GENOMIC DNA]</scope>
    <source>
        <strain evidence="3 4">NRRL 28638</strain>
    </source>
</reference>
<protein>
    <submittedName>
        <fullName evidence="3">Tubulin nucleotide-binding domain-like protein</fullName>
    </submittedName>
</protein>
<dbReference type="OMA" id="QMYANES"/>
<feature type="domain" description="DML1/Misato tubulin" evidence="2">
    <location>
        <begin position="105"/>
        <end position="283"/>
    </location>
</feature>
<dbReference type="Pfam" id="PF14881">
    <property type="entry name" value="Tubulin_3"/>
    <property type="match status" value="1"/>
</dbReference>
<dbReference type="GO" id="GO:0005737">
    <property type="term" value="C:cytoplasm"/>
    <property type="evidence" value="ECO:0007669"/>
    <property type="project" value="TreeGrafter"/>
</dbReference>
<evidence type="ECO:0000259" key="2">
    <source>
        <dbReference type="Pfam" id="PF14881"/>
    </source>
</evidence>
<keyword evidence="1" id="KW-1133">Transmembrane helix</keyword>
<accession>A0A137NUB9</accession>
<keyword evidence="4" id="KW-1185">Reference proteome</keyword>
<sequence>MREIISLQFGSYSNWIATQLFNLNLSTKIIIILITILLTTPSNLSSEDLNSLFRFSSSKTNKPTPRALIFDTKGMVDLSYTSNNQPDKFIAWDNNPELYLQNRTSTTSSASWSDIDNNIYHPNSNLGIHQLQQNDQLKPMSSYFQGKEIMEQFEKETQVLDNNLRFFTEECDYLQGFLTYSNTFDGFSGFSQSYIDLIRDEYPKTSIINLMSMTCPESLNTKQHSYSIVNQGMALSDNHNMYDARIPLFWNKTQDIANIDKNPHHLSSSIIALAADSMLLKTKAKSKFMSLSELSLTVNPSGSSPISQLHFKAPLFSKHEIVNLSNPNQPTEKLEFEQTSNSLLSQRFINNAKFSNDNNGINQFSKIEDESFNELWR</sequence>
<dbReference type="PANTHER" id="PTHR13391:SF0">
    <property type="entry name" value="PROTEIN MISATO HOMOLOG 1"/>
    <property type="match status" value="1"/>
</dbReference>
<dbReference type="SUPFAM" id="SSF52490">
    <property type="entry name" value="Tubulin nucleotide-binding domain-like"/>
    <property type="match status" value="1"/>
</dbReference>
<dbReference type="GO" id="GO:0007005">
    <property type="term" value="P:mitochondrion organization"/>
    <property type="evidence" value="ECO:0007669"/>
    <property type="project" value="InterPro"/>
</dbReference>
<feature type="transmembrane region" description="Helical" evidence="1">
    <location>
        <begin position="20"/>
        <end position="38"/>
    </location>
</feature>
<evidence type="ECO:0000313" key="3">
    <source>
        <dbReference type="EMBL" id="KXN66359.1"/>
    </source>
</evidence>
<proteinExistence type="predicted"/>
<dbReference type="Proteomes" id="UP000070444">
    <property type="component" value="Unassembled WGS sequence"/>
</dbReference>
<dbReference type="InterPro" id="IPR029209">
    <property type="entry name" value="DML1/Misato_tubulin"/>
</dbReference>
<keyword evidence="1" id="KW-0472">Membrane</keyword>
<name>A0A137NUB9_CONC2</name>
<keyword evidence="1" id="KW-0812">Transmembrane</keyword>
<dbReference type="EMBL" id="KQ964735">
    <property type="protein sequence ID" value="KXN66359.1"/>
    <property type="molecule type" value="Genomic_DNA"/>
</dbReference>